<gene>
    <name evidence="5" type="ORF">JZ751_025263</name>
</gene>
<dbReference type="GO" id="GO:0005856">
    <property type="term" value="C:cytoskeleton"/>
    <property type="evidence" value="ECO:0007669"/>
    <property type="project" value="TreeGrafter"/>
</dbReference>
<dbReference type="InterPro" id="IPR029273">
    <property type="entry name" value="Cdc42_effect-like"/>
</dbReference>
<dbReference type="PANTHER" id="PTHR15344">
    <property type="entry name" value="CDC42 EFFECTOR PROTEIN BORG"/>
    <property type="match status" value="1"/>
</dbReference>
<feature type="region of interest" description="Disordered" evidence="3">
    <location>
        <begin position="1"/>
        <end position="25"/>
    </location>
</feature>
<dbReference type="SMART" id="SM00285">
    <property type="entry name" value="PBD"/>
    <property type="match status" value="1"/>
</dbReference>
<evidence type="ECO:0000259" key="4">
    <source>
        <dbReference type="PROSITE" id="PS50108"/>
    </source>
</evidence>
<dbReference type="InterPro" id="IPR000095">
    <property type="entry name" value="CRIB_dom"/>
</dbReference>
<evidence type="ECO:0000313" key="6">
    <source>
        <dbReference type="Proteomes" id="UP000824540"/>
    </source>
</evidence>
<dbReference type="GO" id="GO:0005737">
    <property type="term" value="C:cytoplasm"/>
    <property type="evidence" value="ECO:0007669"/>
    <property type="project" value="TreeGrafter"/>
</dbReference>
<accession>A0A8T2NGG7</accession>
<feature type="region of interest" description="Disordered" evidence="3">
    <location>
        <begin position="346"/>
        <end position="378"/>
    </location>
</feature>
<dbReference type="GO" id="GO:0005886">
    <property type="term" value="C:plasma membrane"/>
    <property type="evidence" value="ECO:0007669"/>
    <property type="project" value="TreeGrafter"/>
</dbReference>
<feature type="region of interest" description="Disordered" evidence="3">
    <location>
        <begin position="228"/>
        <end position="251"/>
    </location>
</feature>
<organism evidence="5 6">
    <name type="scientific">Albula glossodonta</name>
    <name type="common">roundjaw bonefish</name>
    <dbReference type="NCBI Taxonomy" id="121402"/>
    <lineage>
        <taxon>Eukaryota</taxon>
        <taxon>Metazoa</taxon>
        <taxon>Chordata</taxon>
        <taxon>Craniata</taxon>
        <taxon>Vertebrata</taxon>
        <taxon>Euteleostomi</taxon>
        <taxon>Actinopterygii</taxon>
        <taxon>Neopterygii</taxon>
        <taxon>Teleostei</taxon>
        <taxon>Albuliformes</taxon>
        <taxon>Albulidae</taxon>
        <taxon>Albula</taxon>
    </lineage>
</organism>
<protein>
    <recommendedName>
        <fullName evidence="4">CRIB domain-containing protein</fullName>
    </recommendedName>
</protein>
<proteinExistence type="inferred from homology"/>
<feature type="region of interest" description="Disordered" evidence="3">
    <location>
        <begin position="53"/>
        <end position="76"/>
    </location>
</feature>
<dbReference type="GO" id="GO:0031267">
    <property type="term" value="F:small GTPase binding"/>
    <property type="evidence" value="ECO:0007669"/>
    <property type="project" value="TreeGrafter"/>
</dbReference>
<comment type="caution">
    <text evidence="5">The sequence shown here is derived from an EMBL/GenBank/DDBJ whole genome shotgun (WGS) entry which is preliminary data.</text>
</comment>
<dbReference type="EMBL" id="JAFBMS010000061">
    <property type="protein sequence ID" value="KAG9338826.1"/>
    <property type="molecule type" value="Genomic_DNA"/>
</dbReference>
<feature type="compositionally biased region" description="Basic and acidic residues" evidence="3">
    <location>
        <begin position="229"/>
        <end position="251"/>
    </location>
</feature>
<dbReference type="GO" id="GO:0031274">
    <property type="term" value="P:positive regulation of pseudopodium assembly"/>
    <property type="evidence" value="ECO:0007669"/>
    <property type="project" value="TreeGrafter"/>
</dbReference>
<sequence>MSLGKLPGIKGLVSSSQRKRRFKKDLTADMISPPMGDFRHTMHVGRGGDVFGDTSFLSNHGGTGNGGAAEPNDTPVSKTAGFFSRTLRHVRKSPTLQRDSPMDLSPPPPAISPIIKNAISLPRLDVDAPNGGLQRVLFPSSPSSPEDSTCTYGIESGFVTLPRLSRNDRQLPDSSGTCRTEFRRSSVPDDGTLPLLHCDSMTSFTVDLGPSLMSEVFGVIDSPYGSHDTSLDWGKEEKEKVEEEKPEREEPYSIKSHVTHLLGTPVAGSLLREDLNMHGFGSSGRQWEELDRDPPERAIPDVVMDSTGRVEPGMEAGRFKMAADVLARHYGGSGLLKGTQKTVGWNQQHFSPDTTDSIGCAKRRGPCGYAEEEDEIKV</sequence>
<dbReference type="PROSITE" id="PS50108">
    <property type="entry name" value="CRIB"/>
    <property type="match status" value="1"/>
</dbReference>
<keyword evidence="6" id="KW-1185">Reference proteome</keyword>
<dbReference type="GO" id="GO:0030838">
    <property type="term" value="P:positive regulation of actin filament polymerization"/>
    <property type="evidence" value="ECO:0007669"/>
    <property type="project" value="TreeGrafter"/>
</dbReference>
<feature type="compositionally biased region" description="Polar residues" evidence="3">
    <location>
        <begin position="346"/>
        <end position="357"/>
    </location>
</feature>
<dbReference type="InterPro" id="IPR051296">
    <property type="entry name" value="Cdc42_Effector_BORG/CEP"/>
</dbReference>
<dbReference type="OrthoDB" id="9887345at2759"/>
<dbReference type="Proteomes" id="UP000824540">
    <property type="component" value="Unassembled WGS sequence"/>
</dbReference>
<dbReference type="Pfam" id="PF00786">
    <property type="entry name" value="PBD"/>
    <property type="match status" value="1"/>
</dbReference>
<reference evidence="5" key="1">
    <citation type="thesis" date="2021" institute="BYU ScholarsArchive" country="Provo, UT, USA">
        <title>Applications of and Algorithms for Genome Assembly and Genomic Analyses with an Emphasis on Marine Teleosts.</title>
        <authorList>
            <person name="Pickett B.D."/>
        </authorList>
    </citation>
    <scope>NUCLEOTIDE SEQUENCE</scope>
    <source>
        <strain evidence="5">HI-2016</strain>
    </source>
</reference>
<comment type="subcellular location">
    <subcellularLocation>
        <location evidence="1">Endomembrane system</location>
        <topology evidence="1">Peripheral membrane protein</topology>
    </subcellularLocation>
</comment>
<evidence type="ECO:0000256" key="3">
    <source>
        <dbReference type="SAM" id="MobiDB-lite"/>
    </source>
</evidence>
<dbReference type="GO" id="GO:0007266">
    <property type="term" value="P:Rho protein signal transduction"/>
    <property type="evidence" value="ECO:0007669"/>
    <property type="project" value="TreeGrafter"/>
</dbReference>
<dbReference type="AlphaFoldDB" id="A0A8T2NGG7"/>
<dbReference type="GO" id="GO:0008360">
    <property type="term" value="P:regulation of cell shape"/>
    <property type="evidence" value="ECO:0007669"/>
    <property type="project" value="TreeGrafter"/>
</dbReference>
<dbReference type="PANTHER" id="PTHR15344:SF7">
    <property type="entry name" value="CDC42 EFFECTOR PROTEIN 1"/>
    <property type="match status" value="1"/>
</dbReference>
<feature type="region of interest" description="Disordered" evidence="3">
    <location>
        <begin position="166"/>
        <end position="185"/>
    </location>
</feature>
<evidence type="ECO:0000256" key="2">
    <source>
        <dbReference type="ARBA" id="ARBA00010770"/>
    </source>
</evidence>
<evidence type="ECO:0000256" key="1">
    <source>
        <dbReference type="ARBA" id="ARBA00004184"/>
    </source>
</evidence>
<name>A0A8T2NGG7_9TELE</name>
<feature type="domain" description="CRIB" evidence="4">
    <location>
        <begin position="31"/>
        <end position="45"/>
    </location>
</feature>
<dbReference type="GO" id="GO:0012505">
    <property type="term" value="C:endomembrane system"/>
    <property type="evidence" value="ECO:0007669"/>
    <property type="project" value="UniProtKB-SubCell"/>
</dbReference>
<evidence type="ECO:0000313" key="5">
    <source>
        <dbReference type="EMBL" id="KAG9338826.1"/>
    </source>
</evidence>
<comment type="similarity">
    <text evidence="2">Belongs to the BORG/CEP family.</text>
</comment>
<dbReference type="Pfam" id="PF14957">
    <property type="entry name" value="BORG_CEP"/>
    <property type="match status" value="1"/>
</dbReference>